<sequence length="71" mass="8052">MTESTEINCAEMCQNGCVLGDKCPNREYTQQASQFISDTPLDKMLEIAEEAVRKKAMERMSAPPQWVIPEE</sequence>
<dbReference type="AlphaFoldDB" id="A0A1Z4JP52"/>
<evidence type="ECO:0000313" key="2">
    <source>
        <dbReference type="Proteomes" id="UP000217895"/>
    </source>
</evidence>
<reference evidence="1 2" key="1">
    <citation type="submission" date="2017-06" db="EMBL/GenBank/DDBJ databases">
        <title>Genome sequencing of cyanobaciteial culture collection at National Institute for Environmental Studies (NIES).</title>
        <authorList>
            <person name="Hirose Y."/>
            <person name="Shimura Y."/>
            <person name="Fujisawa T."/>
            <person name="Nakamura Y."/>
            <person name="Kawachi M."/>
        </authorList>
    </citation>
    <scope>NUCLEOTIDE SEQUENCE [LARGE SCALE GENOMIC DNA]</scope>
    <source>
        <strain evidence="1 2">NIES-2135</strain>
    </source>
</reference>
<keyword evidence="2" id="KW-1185">Reference proteome</keyword>
<proteinExistence type="predicted"/>
<dbReference type="Proteomes" id="UP000217895">
    <property type="component" value="Chromosome"/>
</dbReference>
<gene>
    <name evidence="1" type="ORF">NIES2135_53060</name>
</gene>
<accession>A0A1Z4JP52</accession>
<name>A0A1Z4JP52_LEPBY</name>
<dbReference type="EMBL" id="AP018203">
    <property type="protein sequence ID" value="BAY58433.1"/>
    <property type="molecule type" value="Genomic_DNA"/>
</dbReference>
<protein>
    <submittedName>
        <fullName evidence="1">Uncharacterized protein</fullName>
    </submittedName>
</protein>
<organism evidence="1 2">
    <name type="scientific">Leptolyngbya boryana NIES-2135</name>
    <dbReference type="NCBI Taxonomy" id="1973484"/>
    <lineage>
        <taxon>Bacteria</taxon>
        <taxon>Bacillati</taxon>
        <taxon>Cyanobacteriota</taxon>
        <taxon>Cyanophyceae</taxon>
        <taxon>Leptolyngbyales</taxon>
        <taxon>Leptolyngbyaceae</taxon>
        <taxon>Leptolyngbya group</taxon>
        <taxon>Leptolyngbya</taxon>
    </lineage>
</organism>
<evidence type="ECO:0000313" key="1">
    <source>
        <dbReference type="EMBL" id="BAY58433.1"/>
    </source>
</evidence>